<accession>A0AAN8J6Y5</accession>
<dbReference type="PANTHER" id="PTHR40743">
    <property type="entry name" value="NUCLEOTIDE-DIPHOSPHO-SUGAR TRANSFERASE CONTAINING PROTEIN"/>
    <property type="match status" value="1"/>
</dbReference>
<organism evidence="1 2">
    <name type="scientific">Patella caerulea</name>
    <name type="common">Rayed Mediterranean limpet</name>
    <dbReference type="NCBI Taxonomy" id="87958"/>
    <lineage>
        <taxon>Eukaryota</taxon>
        <taxon>Metazoa</taxon>
        <taxon>Spiralia</taxon>
        <taxon>Lophotrochozoa</taxon>
        <taxon>Mollusca</taxon>
        <taxon>Gastropoda</taxon>
        <taxon>Patellogastropoda</taxon>
        <taxon>Patelloidea</taxon>
        <taxon>Patellidae</taxon>
        <taxon>Patella</taxon>
    </lineage>
</organism>
<evidence type="ECO:0000313" key="1">
    <source>
        <dbReference type="EMBL" id="KAK6171556.1"/>
    </source>
</evidence>
<protein>
    <submittedName>
        <fullName evidence="1">Uncharacterized protein</fullName>
    </submittedName>
</protein>
<dbReference type="EMBL" id="JAZGQO010000014">
    <property type="protein sequence ID" value="KAK6171556.1"/>
    <property type="molecule type" value="Genomic_DNA"/>
</dbReference>
<gene>
    <name evidence="1" type="ORF">SNE40_019719</name>
</gene>
<dbReference type="AlphaFoldDB" id="A0AAN8J6Y5"/>
<dbReference type="PANTHER" id="PTHR40743:SF1">
    <property type="entry name" value="POSSIBLE GLYCOSYLTRANSFERASE"/>
    <property type="match status" value="1"/>
</dbReference>
<proteinExistence type="predicted"/>
<comment type="caution">
    <text evidence="1">The sequence shown here is derived from an EMBL/GenBank/DDBJ whole genome shotgun (WGS) entry which is preliminary data.</text>
</comment>
<sequence>MPLVHQQIKFKTVLNISGTQNCSTHLSKCLTLPEKEQPIFVSHKHLRTQKNMSKVINSSTLLDVILQFPFLTDPVVYRTPSYARFSLQQLEKRLLEYMTSLQLTLIHEHVSTVHFLYDHPPIIKYIQKRIRWNLAKLSFHRVKDSKITKAAYEFAFSHLSGRLVMITQADVYPDDGFDLIRKNIMVSQQLMYALSRYEDREKHCGRSPQSPSKQYCSDDGYMGSHDAYIFVPTGKIPPAASNSLSHRSTDYGTDNVIIWTFIKFLNYTVLNPCKVIYTYHFHCIDIRNADRTRINTAGNTGYAMPTNKLFY</sequence>
<name>A0AAN8J6Y5_PATCE</name>
<keyword evidence="2" id="KW-1185">Reference proteome</keyword>
<evidence type="ECO:0000313" key="2">
    <source>
        <dbReference type="Proteomes" id="UP001347796"/>
    </source>
</evidence>
<dbReference type="Proteomes" id="UP001347796">
    <property type="component" value="Unassembled WGS sequence"/>
</dbReference>
<reference evidence="1 2" key="1">
    <citation type="submission" date="2024-01" db="EMBL/GenBank/DDBJ databases">
        <title>The genome of the rayed Mediterranean limpet Patella caerulea (Linnaeus, 1758).</title>
        <authorList>
            <person name="Anh-Thu Weber A."/>
            <person name="Halstead-Nussloch G."/>
        </authorList>
    </citation>
    <scope>NUCLEOTIDE SEQUENCE [LARGE SCALE GENOMIC DNA]</scope>
    <source>
        <strain evidence="1">AATW-2023a</strain>
        <tissue evidence="1">Whole specimen</tissue>
    </source>
</reference>